<comment type="similarity">
    <text evidence="2 6">Belongs to the FKBP-type PPIase family.</text>
</comment>
<evidence type="ECO:0000313" key="10">
    <source>
        <dbReference type="Proteomes" id="UP001157439"/>
    </source>
</evidence>
<comment type="caution">
    <text evidence="9">The sequence shown here is derived from an EMBL/GenBank/DDBJ whole genome shotgun (WGS) entry which is preliminary data.</text>
</comment>
<dbReference type="InterPro" id="IPR000774">
    <property type="entry name" value="PPIase_FKBP_N"/>
</dbReference>
<dbReference type="EC" id="5.2.1.8" evidence="6"/>
<dbReference type="Gene3D" id="1.10.287.460">
    <property type="entry name" value="Peptidyl-prolyl cis-trans isomerase, FKBP-type, N-terminal domain"/>
    <property type="match status" value="1"/>
</dbReference>
<keyword evidence="3 5" id="KW-0697">Rotamase</keyword>
<dbReference type="Proteomes" id="UP001157439">
    <property type="component" value="Unassembled WGS sequence"/>
</dbReference>
<accession>A0AA37TPD5</accession>
<evidence type="ECO:0000256" key="5">
    <source>
        <dbReference type="PROSITE-ProRule" id="PRU00277"/>
    </source>
</evidence>
<evidence type="ECO:0000256" key="4">
    <source>
        <dbReference type="ARBA" id="ARBA00023235"/>
    </source>
</evidence>
<reference evidence="9 10" key="1">
    <citation type="journal article" date="2014" name="Int. J. Syst. Evol. Microbiol.">
        <title>Complete genome sequence of Corynebacterium casei LMG S-19264T (=DSM 44701T), isolated from a smear-ripened cheese.</title>
        <authorList>
            <consortium name="US DOE Joint Genome Institute (JGI-PGF)"/>
            <person name="Walter F."/>
            <person name="Albersmeier A."/>
            <person name="Kalinowski J."/>
            <person name="Ruckert C."/>
        </authorList>
    </citation>
    <scope>NUCLEOTIDE SEQUENCE [LARGE SCALE GENOMIC DNA]</scope>
    <source>
        <strain evidence="9 10">NBRC 112785</strain>
    </source>
</reference>
<dbReference type="PANTHER" id="PTHR43811:SF23">
    <property type="entry name" value="FKBP-TYPE 22 KDA PEPTIDYL-PROLYL CIS-TRANS ISOMERASE"/>
    <property type="match status" value="1"/>
</dbReference>
<dbReference type="GO" id="GO:0006457">
    <property type="term" value="P:protein folding"/>
    <property type="evidence" value="ECO:0007669"/>
    <property type="project" value="InterPro"/>
</dbReference>
<protein>
    <recommendedName>
        <fullName evidence="6">Peptidyl-prolyl cis-trans isomerase</fullName>
        <ecNumber evidence="6">5.2.1.8</ecNumber>
    </recommendedName>
</protein>
<evidence type="ECO:0000256" key="2">
    <source>
        <dbReference type="ARBA" id="ARBA00006577"/>
    </source>
</evidence>
<dbReference type="InterPro" id="IPR036944">
    <property type="entry name" value="PPIase_FKBP_N_sf"/>
</dbReference>
<keyword evidence="10" id="KW-1185">Reference proteome</keyword>
<dbReference type="PANTHER" id="PTHR43811">
    <property type="entry name" value="FKBP-TYPE PEPTIDYL-PROLYL CIS-TRANS ISOMERASE FKPA"/>
    <property type="match status" value="1"/>
</dbReference>
<feature type="domain" description="PPIase FKBP-type" evidence="8">
    <location>
        <begin position="149"/>
        <end position="234"/>
    </location>
</feature>
<evidence type="ECO:0000256" key="3">
    <source>
        <dbReference type="ARBA" id="ARBA00023110"/>
    </source>
</evidence>
<dbReference type="Pfam" id="PF01346">
    <property type="entry name" value="FKBP_N"/>
    <property type="match status" value="1"/>
</dbReference>
<proteinExistence type="inferred from homology"/>
<dbReference type="Gene3D" id="3.10.50.40">
    <property type="match status" value="1"/>
</dbReference>
<dbReference type="AlphaFoldDB" id="A0AA37TPD5"/>
<evidence type="ECO:0000256" key="6">
    <source>
        <dbReference type="RuleBase" id="RU003915"/>
    </source>
</evidence>
<dbReference type="Pfam" id="PF00254">
    <property type="entry name" value="FKBP_C"/>
    <property type="match status" value="1"/>
</dbReference>
<comment type="catalytic activity">
    <reaction evidence="1 5 6">
        <text>[protein]-peptidylproline (omega=180) = [protein]-peptidylproline (omega=0)</text>
        <dbReference type="Rhea" id="RHEA:16237"/>
        <dbReference type="Rhea" id="RHEA-COMP:10747"/>
        <dbReference type="Rhea" id="RHEA-COMP:10748"/>
        <dbReference type="ChEBI" id="CHEBI:83833"/>
        <dbReference type="ChEBI" id="CHEBI:83834"/>
        <dbReference type="EC" id="5.2.1.8"/>
    </reaction>
</comment>
<evidence type="ECO:0000259" key="8">
    <source>
        <dbReference type="PROSITE" id="PS50059"/>
    </source>
</evidence>
<dbReference type="InterPro" id="IPR046357">
    <property type="entry name" value="PPIase_dom_sf"/>
</dbReference>
<dbReference type="GO" id="GO:0003755">
    <property type="term" value="F:peptidyl-prolyl cis-trans isomerase activity"/>
    <property type="evidence" value="ECO:0007669"/>
    <property type="project" value="UniProtKB-UniRule"/>
</dbReference>
<keyword evidence="4 5" id="KW-0413">Isomerase</keyword>
<keyword evidence="7" id="KW-0732">Signal</keyword>
<dbReference type="SUPFAM" id="SSF54534">
    <property type="entry name" value="FKBP-like"/>
    <property type="match status" value="1"/>
</dbReference>
<sequence length="256" mass="27858">MIKFKFSSIAIATVLTFSASAFAKQPVTDLEKQSYSLGASIGKSVSHQVYSQVGIGADVDVDFIVSGFVDALKQQTSLSNEEIIDYLNQRSEQLNLLAKKRHEEVLAQAKQQGEQLLAENKKNSNVVVTDSGLQYEVIKLGDGEKPAPEDIVTLRYRGELADGTVFEDTMDSETPNHFPILQAFEGWNEGLQLMPVGSTFRFVVPSELAFGENGIRGIPGNSVLVMNVELLAKEKPSDNSQGMGLNRVGMGGMMGH</sequence>
<evidence type="ECO:0000313" key="9">
    <source>
        <dbReference type="EMBL" id="GLS82231.1"/>
    </source>
</evidence>
<feature type="chain" id="PRO_5041292261" description="Peptidyl-prolyl cis-trans isomerase" evidence="7">
    <location>
        <begin position="24"/>
        <end position="256"/>
    </location>
</feature>
<dbReference type="RefSeq" id="WP_233132581.1">
    <property type="nucleotide sequence ID" value="NZ_BSPO01000001.1"/>
</dbReference>
<dbReference type="InterPro" id="IPR001179">
    <property type="entry name" value="PPIase_FKBP_dom"/>
</dbReference>
<gene>
    <name evidence="9" type="primary">sirI</name>
    <name evidence="9" type="ORF">GCM10007894_02080</name>
</gene>
<organism evidence="9 10">
    <name type="scientific">Paraferrimonas haliotis</name>
    <dbReference type="NCBI Taxonomy" id="2013866"/>
    <lineage>
        <taxon>Bacteria</taxon>
        <taxon>Pseudomonadati</taxon>
        <taxon>Pseudomonadota</taxon>
        <taxon>Gammaproteobacteria</taxon>
        <taxon>Alteromonadales</taxon>
        <taxon>Ferrimonadaceae</taxon>
        <taxon>Paraferrimonas</taxon>
    </lineage>
</organism>
<evidence type="ECO:0000256" key="1">
    <source>
        <dbReference type="ARBA" id="ARBA00000971"/>
    </source>
</evidence>
<feature type="signal peptide" evidence="7">
    <location>
        <begin position="1"/>
        <end position="23"/>
    </location>
</feature>
<evidence type="ECO:0000256" key="7">
    <source>
        <dbReference type="SAM" id="SignalP"/>
    </source>
</evidence>
<dbReference type="EMBL" id="BSPO01000001">
    <property type="protein sequence ID" value="GLS82231.1"/>
    <property type="molecule type" value="Genomic_DNA"/>
</dbReference>
<dbReference type="PROSITE" id="PS50059">
    <property type="entry name" value="FKBP_PPIASE"/>
    <property type="match status" value="1"/>
</dbReference>
<name>A0AA37TPD5_9GAMM</name>